<keyword evidence="2" id="KW-1185">Reference proteome</keyword>
<comment type="caution">
    <text evidence="1">The sequence shown here is derived from an EMBL/GenBank/DDBJ whole genome shotgun (WGS) entry which is preliminary data.</text>
</comment>
<sequence length="116" mass="12738">MILSTLVDSGVGRGIRGRQPASVRVATTNNNTITTITNTTITHPPTPEQQLDMGESILRDGVNLFEECNCVALPIKREKGKGLTSDTYRHVSNWRLGRPVSAAAGSWRSIAYHRHL</sequence>
<proteinExistence type="predicted"/>
<organism evidence="1 2">
    <name type="scientific">Volvox africanus</name>
    <dbReference type="NCBI Taxonomy" id="51714"/>
    <lineage>
        <taxon>Eukaryota</taxon>
        <taxon>Viridiplantae</taxon>
        <taxon>Chlorophyta</taxon>
        <taxon>core chlorophytes</taxon>
        <taxon>Chlorophyceae</taxon>
        <taxon>CS clade</taxon>
        <taxon>Chlamydomonadales</taxon>
        <taxon>Volvocaceae</taxon>
        <taxon>Volvox</taxon>
    </lineage>
</organism>
<dbReference type="AlphaFoldDB" id="A0A8J4F294"/>
<accession>A0A8J4F294</accession>
<dbReference type="Proteomes" id="UP000747399">
    <property type="component" value="Unassembled WGS sequence"/>
</dbReference>
<reference evidence="1" key="1">
    <citation type="journal article" date="2021" name="Proc. Natl. Acad. Sci. U.S.A.">
        <title>Three genomes in the algal genus Volvox reveal the fate of a haploid sex-determining region after a transition to homothallism.</title>
        <authorList>
            <person name="Yamamoto K."/>
            <person name="Hamaji T."/>
            <person name="Kawai-Toyooka H."/>
            <person name="Matsuzaki R."/>
            <person name="Takahashi F."/>
            <person name="Nishimura Y."/>
            <person name="Kawachi M."/>
            <person name="Noguchi H."/>
            <person name="Minakuchi Y."/>
            <person name="Umen J.G."/>
            <person name="Toyoda A."/>
            <person name="Nozaki H."/>
        </authorList>
    </citation>
    <scope>NUCLEOTIDE SEQUENCE</scope>
    <source>
        <strain evidence="1">NIES-3780</strain>
    </source>
</reference>
<name>A0A8J4F294_9CHLO</name>
<dbReference type="EMBL" id="BNCO01000015">
    <property type="protein sequence ID" value="GIL53574.1"/>
    <property type="molecule type" value="Genomic_DNA"/>
</dbReference>
<gene>
    <name evidence="1" type="ORF">Vafri_9183</name>
</gene>
<evidence type="ECO:0000313" key="1">
    <source>
        <dbReference type="EMBL" id="GIL53574.1"/>
    </source>
</evidence>
<protein>
    <submittedName>
        <fullName evidence="1">Uncharacterized protein</fullName>
    </submittedName>
</protein>
<evidence type="ECO:0000313" key="2">
    <source>
        <dbReference type="Proteomes" id="UP000747399"/>
    </source>
</evidence>